<dbReference type="PRINTS" id="PR00724">
    <property type="entry name" value="CRBOXYPTASEC"/>
</dbReference>
<comment type="similarity">
    <text evidence="1 6">Belongs to the peptidase S10 family.</text>
</comment>
<evidence type="ECO:0000256" key="1">
    <source>
        <dbReference type="ARBA" id="ARBA00009431"/>
    </source>
</evidence>
<dbReference type="PANTHER" id="PTHR11802:SF404">
    <property type="entry name" value="CARBOXYPEPTIDASE"/>
    <property type="match status" value="1"/>
</dbReference>
<name>A0A6G1HYA2_9PEZI</name>
<proteinExistence type="inferred from homology"/>
<dbReference type="SUPFAM" id="SSF53474">
    <property type="entry name" value="alpha/beta-Hydrolases"/>
    <property type="match status" value="1"/>
</dbReference>
<dbReference type="OrthoDB" id="443318at2759"/>
<keyword evidence="6" id="KW-0732">Signal</keyword>
<keyword evidence="3 6" id="KW-0645">Protease</keyword>
<sequence>MRFELLSLVLALSRIVAAQFPPFAHYDHVLTSPINPAITISYRTPDPGTCTTIYDTQQQYTGYISLPPFSVPALQQNYSINTFFWFIEARRNPQTAPLTVWLNGGPGSSSMIGLFTENGPCEVVQLADGSYGTQARMWGWDRSSNMLFIDQPVQTGFSYDVLKNASRDLFRSKFIEPPALLPEGMPPWAFLNGTFSSQEAYAMPNTTELAASAVWHFLQGFLAAFPQYNPGLLPNSSTTLPTGINLFTESYGGIYGPAFATLFEEQNALRLNGTIDANATLDIRLTSVGILNGLVDYKLQLPFYPKFANNNTYGIQAIDLTTSLNALSDFHSTGGCQDMISQCRTLMQWADPEGNGDVRYVNNACSTAQSKCLATENVYGPSGRSYYDIRQMDPSPFPSSAYIEYLNTEAVQKSIGVPVNYTDSSDAIYSAFASTGDILRATQLADVATLLDMGIRVSFLYGDADYIANWMGGEAVSLAVASILPAYVDHFPASGYADIVVNKSYVGGVVRQYGNLSFARIYDSGHLIPAYQPETAFTVFTRIVQGTALATGEMVNLSTYHTSGPAVSGKSNKAGQSQKPVCWIRAIGMTCSSLQAEALKAGKGVVHAGVWYASEGDYERPSTSVRAGKPGSVISTSSTATATGVYVATGTPTSSGGRGKSRSEWGTVLLLAGVLAGLA</sequence>
<evidence type="ECO:0000313" key="8">
    <source>
        <dbReference type="Proteomes" id="UP000799640"/>
    </source>
</evidence>
<dbReference type="GO" id="GO:0000324">
    <property type="term" value="C:fungal-type vacuole"/>
    <property type="evidence" value="ECO:0007669"/>
    <property type="project" value="TreeGrafter"/>
</dbReference>
<dbReference type="InterPro" id="IPR033124">
    <property type="entry name" value="Ser_caboxypep_his_AS"/>
</dbReference>
<protein>
    <recommendedName>
        <fullName evidence="6">Carboxypeptidase</fullName>
        <ecNumber evidence="6">3.4.16.-</ecNumber>
    </recommendedName>
</protein>
<dbReference type="AlphaFoldDB" id="A0A6G1HYA2"/>
<dbReference type="GO" id="GO:0006508">
    <property type="term" value="P:proteolysis"/>
    <property type="evidence" value="ECO:0007669"/>
    <property type="project" value="UniProtKB-KW"/>
</dbReference>
<keyword evidence="8" id="KW-1185">Reference proteome</keyword>
<keyword evidence="5" id="KW-0325">Glycoprotein</keyword>
<reference evidence="7" key="1">
    <citation type="journal article" date="2020" name="Stud. Mycol.">
        <title>101 Dothideomycetes genomes: a test case for predicting lifestyles and emergence of pathogens.</title>
        <authorList>
            <person name="Haridas S."/>
            <person name="Albert R."/>
            <person name="Binder M."/>
            <person name="Bloem J."/>
            <person name="Labutti K."/>
            <person name="Salamov A."/>
            <person name="Andreopoulos B."/>
            <person name="Baker S."/>
            <person name="Barry K."/>
            <person name="Bills G."/>
            <person name="Bluhm B."/>
            <person name="Cannon C."/>
            <person name="Castanera R."/>
            <person name="Culley D."/>
            <person name="Daum C."/>
            <person name="Ezra D."/>
            <person name="Gonzalez J."/>
            <person name="Henrissat B."/>
            <person name="Kuo A."/>
            <person name="Liang C."/>
            <person name="Lipzen A."/>
            <person name="Lutzoni F."/>
            <person name="Magnuson J."/>
            <person name="Mondo S."/>
            <person name="Nolan M."/>
            <person name="Ohm R."/>
            <person name="Pangilinan J."/>
            <person name="Park H.-J."/>
            <person name="Ramirez L."/>
            <person name="Alfaro M."/>
            <person name="Sun H."/>
            <person name="Tritt A."/>
            <person name="Yoshinaga Y."/>
            <person name="Zwiers L.-H."/>
            <person name="Turgeon B."/>
            <person name="Goodwin S."/>
            <person name="Spatafora J."/>
            <person name="Crous P."/>
            <person name="Grigoriev I."/>
        </authorList>
    </citation>
    <scope>NUCLEOTIDE SEQUENCE</scope>
    <source>
        <strain evidence="7">CBS 262.69</strain>
    </source>
</reference>
<dbReference type="InterPro" id="IPR018202">
    <property type="entry name" value="Ser_caboxypep_ser_AS"/>
</dbReference>
<evidence type="ECO:0000256" key="3">
    <source>
        <dbReference type="ARBA" id="ARBA00022670"/>
    </source>
</evidence>
<dbReference type="PROSITE" id="PS00131">
    <property type="entry name" value="CARBOXYPEPT_SER_SER"/>
    <property type="match status" value="1"/>
</dbReference>
<organism evidence="7 8">
    <name type="scientific">Trichodelitschia bisporula</name>
    <dbReference type="NCBI Taxonomy" id="703511"/>
    <lineage>
        <taxon>Eukaryota</taxon>
        <taxon>Fungi</taxon>
        <taxon>Dikarya</taxon>
        <taxon>Ascomycota</taxon>
        <taxon>Pezizomycotina</taxon>
        <taxon>Dothideomycetes</taxon>
        <taxon>Dothideomycetes incertae sedis</taxon>
        <taxon>Phaeotrichales</taxon>
        <taxon>Phaeotrichaceae</taxon>
        <taxon>Trichodelitschia</taxon>
    </lineage>
</organism>
<dbReference type="EC" id="3.4.16.-" evidence="6"/>
<evidence type="ECO:0000256" key="6">
    <source>
        <dbReference type="RuleBase" id="RU361156"/>
    </source>
</evidence>
<feature type="chain" id="PRO_5026378939" description="Carboxypeptidase" evidence="6">
    <location>
        <begin position="19"/>
        <end position="679"/>
    </location>
</feature>
<evidence type="ECO:0000256" key="4">
    <source>
        <dbReference type="ARBA" id="ARBA00022801"/>
    </source>
</evidence>
<gene>
    <name evidence="7" type="ORF">EJ06DRAFT_493661</name>
</gene>
<feature type="signal peptide" evidence="6">
    <location>
        <begin position="1"/>
        <end position="18"/>
    </location>
</feature>
<dbReference type="PROSITE" id="PS00560">
    <property type="entry name" value="CARBOXYPEPT_SER_HIS"/>
    <property type="match status" value="1"/>
</dbReference>
<accession>A0A6G1HYA2</accession>
<dbReference type="InterPro" id="IPR029058">
    <property type="entry name" value="AB_hydrolase_fold"/>
</dbReference>
<dbReference type="EMBL" id="ML996694">
    <property type="protein sequence ID" value="KAF2401028.1"/>
    <property type="molecule type" value="Genomic_DNA"/>
</dbReference>
<dbReference type="Gene3D" id="3.40.50.1820">
    <property type="entry name" value="alpha/beta hydrolase"/>
    <property type="match status" value="1"/>
</dbReference>
<evidence type="ECO:0000313" key="7">
    <source>
        <dbReference type="EMBL" id="KAF2401028.1"/>
    </source>
</evidence>
<keyword evidence="2 6" id="KW-0121">Carboxypeptidase</keyword>
<evidence type="ECO:0000256" key="5">
    <source>
        <dbReference type="ARBA" id="ARBA00023180"/>
    </source>
</evidence>
<keyword evidence="4 6" id="KW-0378">Hydrolase</keyword>
<dbReference type="InterPro" id="IPR001563">
    <property type="entry name" value="Peptidase_S10"/>
</dbReference>
<dbReference type="Proteomes" id="UP000799640">
    <property type="component" value="Unassembled WGS sequence"/>
</dbReference>
<dbReference type="GO" id="GO:0004185">
    <property type="term" value="F:serine-type carboxypeptidase activity"/>
    <property type="evidence" value="ECO:0007669"/>
    <property type="project" value="UniProtKB-UniRule"/>
</dbReference>
<dbReference type="PANTHER" id="PTHR11802">
    <property type="entry name" value="SERINE PROTEASE FAMILY S10 SERINE CARBOXYPEPTIDASE"/>
    <property type="match status" value="1"/>
</dbReference>
<evidence type="ECO:0000256" key="2">
    <source>
        <dbReference type="ARBA" id="ARBA00022645"/>
    </source>
</evidence>
<dbReference type="Pfam" id="PF00450">
    <property type="entry name" value="Peptidase_S10"/>
    <property type="match status" value="1"/>
</dbReference>